<dbReference type="Proteomes" id="UP001159641">
    <property type="component" value="Unassembled WGS sequence"/>
</dbReference>
<dbReference type="AlphaFoldDB" id="A0AB34GKB9"/>
<proteinExistence type="predicted"/>
<comment type="caution">
    <text evidence="3">The sequence shown here is derived from an EMBL/GenBank/DDBJ whole genome shotgun (WGS) entry which is preliminary data.</text>
</comment>
<keyword evidence="4" id="KW-1185">Reference proteome</keyword>
<dbReference type="InterPro" id="IPR015753">
    <property type="entry name" value="LRRC37"/>
</dbReference>
<reference evidence="3 4" key="1">
    <citation type="submission" date="2022-11" db="EMBL/GenBank/DDBJ databases">
        <title>Whole genome sequence of Eschrichtius robustus ER-17-0199.</title>
        <authorList>
            <person name="Bruniche-Olsen A."/>
            <person name="Black A.N."/>
            <person name="Fields C.J."/>
            <person name="Walden K."/>
            <person name="Dewoody J.A."/>
        </authorList>
    </citation>
    <scope>NUCLEOTIDE SEQUENCE [LARGE SCALE GENOMIC DNA]</scope>
    <source>
        <strain evidence="3">ER-17-0199</strain>
        <tissue evidence="3">Blubber</tissue>
    </source>
</reference>
<accession>A0AB34GKB9</accession>
<feature type="compositionally biased region" description="Low complexity" evidence="1">
    <location>
        <begin position="60"/>
        <end position="73"/>
    </location>
</feature>
<feature type="compositionally biased region" description="Basic and acidic residues" evidence="1">
    <location>
        <begin position="43"/>
        <end position="54"/>
    </location>
</feature>
<evidence type="ECO:0000259" key="2">
    <source>
        <dbReference type="Pfam" id="PF15779"/>
    </source>
</evidence>
<dbReference type="PANTHER" id="PTHR23045">
    <property type="entry name" value="LEUCINE-RICH REPEAT-CONTAINING PROTEIN 37A"/>
    <property type="match status" value="1"/>
</dbReference>
<dbReference type="PANTHER" id="PTHR23045:SF20">
    <property type="entry name" value="LEUCINE-RICH REPEAT-CONTAINING PROTEIN 37 N-TERMINAL DOMAIN-CONTAINING PROTEIN"/>
    <property type="match status" value="1"/>
</dbReference>
<feature type="region of interest" description="Disordered" evidence="1">
    <location>
        <begin position="255"/>
        <end position="331"/>
    </location>
</feature>
<gene>
    <name evidence="3" type="ORF">J1605_012861</name>
</gene>
<evidence type="ECO:0000256" key="1">
    <source>
        <dbReference type="SAM" id="MobiDB-lite"/>
    </source>
</evidence>
<dbReference type="Pfam" id="PF15779">
    <property type="entry name" value="LRRC37"/>
    <property type="match status" value="2"/>
</dbReference>
<name>A0AB34GKB9_ESCRO</name>
<feature type="domain" description="Leucine-rich repeat-containing protein 37 N-terminal" evidence="2">
    <location>
        <begin position="196"/>
        <end position="267"/>
    </location>
</feature>
<sequence length="364" mass="39986">MGVKKDHQEVVLPSHECRSPGVGMAEETLDKLEEGSLSFLMKRKAEARAQHPEPTEEVELPPLQQEAPSQPSEAPEELETSSPQEALAQPLETLKEVVVRPVAHQGVNEAQQSNLYNVTVKPLELALTITPQVTKEVGPSPVQKETLSQPPESPKEVEPSPVQQQAPSQPPECPEEVEPSLIQQQAPSQPPERPEEVESSLLDQEAPTQAPGFPTHYVLQSPVSDEVAYLPGVQRHTHLNLPSVTLQPLDLELSVTPEPTAEAKFPTAQQEALAPPLEHSEDRESSPTQQETSAKPPEPPGEVEPSREREQPAPPSEPPGEVELSPTSRRPQVSLQSLLWKLSLLQVNRNNRLSLLSLQSLLRR</sequence>
<organism evidence="3 4">
    <name type="scientific">Eschrichtius robustus</name>
    <name type="common">California gray whale</name>
    <name type="synonym">Eschrichtius gibbosus</name>
    <dbReference type="NCBI Taxonomy" id="9764"/>
    <lineage>
        <taxon>Eukaryota</taxon>
        <taxon>Metazoa</taxon>
        <taxon>Chordata</taxon>
        <taxon>Craniata</taxon>
        <taxon>Vertebrata</taxon>
        <taxon>Euteleostomi</taxon>
        <taxon>Mammalia</taxon>
        <taxon>Eutheria</taxon>
        <taxon>Laurasiatheria</taxon>
        <taxon>Artiodactyla</taxon>
        <taxon>Whippomorpha</taxon>
        <taxon>Cetacea</taxon>
        <taxon>Mysticeti</taxon>
        <taxon>Eschrichtiidae</taxon>
        <taxon>Eschrichtius</taxon>
    </lineage>
</organism>
<evidence type="ECO:0000313" key="4">
    <source>
        <dbReference type="Proteomes" id="UP001159641"/>
    </source>
</evidence>
<feature type="region of interest" description="Disordered" evidence="1">
    <location>
        <begin position="131"/>
        <end position="218"/>
    </location>
</feature>
<dbReference type="EMBL" id="JAIQCJ010002230">
    <property type="protein sequence ID" value="KAJ8779225.1"/>
    <property type="molecule type" value="Genomic_DNA"/>
</dbReference>
<dbReference type="InterPro" id="IPR032754">
    <property type="entry name" value="LRRC37_N"/>
</dbReference>
<protein>
    <recommendedName>
        <fullName evidence="2">Leucine-rich repeat-containing protein 37 N-terminal domain-containing protein</fullName>
    </recommendedName>
</protein>
<feature type="region of interest" description="Disordered" evidence="1">
    <location>
        <begin position="42"/>
        <end position="92"/>
    </location>
</feature>
<feature type="region of interest" description="Disordered" evidence="1">
    <location>
        <begin position="1"/>
        <end position="23"/>
    </location>
</feature>
<feature type="domain" description="Leucine-rich repeat-containing protein 37 N-terminal" evidence="2">
    <location>
        <begin position="57"/>
        <end position="141"/>
    </location>
</feature>
<evidence type="ECO:0000313" key="3">
    <source>
        <dbReference type="EMBL" id="KAJ8779225.1"/>
    </source>
</evidence>